<reference evidence="1 2" key="1">
    <citation type="submission" date="2018-01" db="EMBL/GenBank/DDBJ databases">
        <title>Bacillus asahii Genome sequencing and assembly.</title>
        <authorList>
            <person name="Jiang H."/>
            <person name="Feng Y."/>
            <person name="Zhao F."/>
            <person name="Lin X."/>
        </authorList>
    </citation>
    <scope>NUCLEOTIDE SEQUENCE [LARGE SCALE GENOMIC DNA]</scope>
    <source>
        <strain evidence="1 2">OM18</strain>
    </source>
</reference>
<sequence>MAKRDPEKRILEDFPSVREVIKGKEIKQITLHLIEKEEDTNYQKKYALYGKMHEEY</sequence>
<dbReference type="RefSeq" id="WP_164853205.1">
    <property type="nucleotide sequence ID" value="NZ_CP026095.1"/>
</dbReference>
<dbReference type="EMBL" id="CP026095">
    <property type="protein sequence ID" value="AZV43156.1"/>
    <property type="molecule type" value="Genomic_DNA"/>
</dbReference>
<proteinExistence type="predicted"/>
<evidence type="ECO:0000313" key="1">
    <source>
        <dbReference type="EMBL" id="AZV43156.1"/>
    </source>
</evidence>
<dbReference type="Proteomes" id="UP000283095">
    <property type="component" value="Chromosome"/>
</dbReference>
<dbReference type="AlphaFoldDB" id="A0A3Q9RNB3"/>
<organism evidence="1 2">
    <name type="scientific">Peribacillus asahii</name>
    <dbReference type="NCBI Taxonomy" id="228899"/>
    <lineage>
        <taxon>Bacteria</taxon>
        <taxon>Bacillati</taxon>
        <taxon>Bacillota</taxon>
        <taxon>Bacilli</taxon>
        <taxon>Bacillales</taxon>
        <taxon>Bacillaceae</taxon>
        <taxon>Peribacillus</taxon>
    </lineage>
</organism>
<dbReference type="KEGG" id="pasa:BAOM_2547"/>
<accession>A0A3Q9RNB3</accession>
<gene>
    <name evidence="1" type="ORF">BAOM_2547</name>
</gene>
<protein>
    <submittedName>
        <fullName evidence="1">Uncharacterized protein</fullName>
    </submittedName>
</protein>
<name>A0A3Q9RNB3_9BACI</name>
<evidence type="ECO:0000313" key="2">
    <source>
        <dbReference type="Proteomes" id="UP000283095"/>
    </source>
</evidence>